<dbReference type="PANTHER" id="PTHR41339:SF1">
    <property type="entry name" value="SECRETED PROTEIN"/>
    <property type="match status" value="1"/>
</dbReference>
<dbReference type="EMBL" id="QWFX01000013">
    <property type="protein sequence ID" value="RIJ28294.1"/>
    <property type="molecule type" value="Genomic_DNA"/>
</dbReference>
<feature type="region of interest" description="Disordered" evidence="1">
    <location>
        <begin position="29"/>
        <end position="51"/>
    </location>
</feature>
<reference evidence="3 4" key="1">
    <citation type="submission" date="2018-08" db="EMBL/GenBank/DDBJ databases">
        <title>Henriciella mobilis sp. nov., isolated from seawater.</title>
        <authorList>
            <person name="Cheng H."/>
            <person name="Wu Y.-H."/>
            <person name="Xu X.-W."/>
            <person name="Guo L.-L."/>
        </authorList>
    </citation>
    <scope>NUCLEOTIDE SEQUENCE [LARGE SCALE GENOMIC DNA]</scope>
    <source>
        <strain evidence="3 4">JN25</strain>
    </source>
</reference>
<dbReference type="Proteomes" id="UP000266385">
    <property type="component" value="Unassembled WGS sequence"/>
</dbReference>
<feature type="chain" id="PRO_5017476135" description="Lipoprotein" evidence="2">
    <location>
        <begin position="22"/>
        <end position="971"/>
    </location>
</feature>
<feature type="compositionally biased region" description="Basic and acidic residues" evidence="1">
    <location>
        <begin position="338"/>
        <end position="349"/>
    </location>
</feature>
<protein>
    <recommendedName>
        <fullName evidence="5">Lipoprotein</fullName>
    </recommendedName>
</protein>
<keyword evidence="2" id="KW-0732">Signal</keyword>
<sequence length="971" mass="97552">MKTAKSLRLIFLASAAVLAIAGCSDTDISSPGAAAPPTSPPPPPPPPPPPAASTIDLVPTAGCPTGTSETTFAAIASEGFSSIDVCAIGDAGATTTTITSDLTIPANTTVAVRGAVFIGEDGGTSATLTLEEGAVLYGAAAAGTGDGSDDYVVISRGSQLVVNGTETNPVRMTARAAINDENTSSSIIEAGTNAQWGGLIINGFAPINACIDATAAGGSAGCEKSGEGASGLFGGDDPTDSSGSIDYLIVEYAGARLTNEDELNGIAFQGVGSGTSVSHVQVHNNLDDGIEWFGGTVSAQYVVITGAGDDSLDWTDGWQGSLQYAVVNSTVPSSGDPRGIEADNRDGDNSKTPISSPNLSNFTLIGSAGNQQGILLRRGTRGNVVNGIVAGGYTPGLDIDNSFTYENLANGDLVVGSLFIDADATLASDTDDTTDFDPATAGVQTLATYAAANNIVGGNNSLSDRYFPGVEELGVPVFATAGIGNLVATSFIGAFSDTETEANNWANFALPGTLFPPADCPVGTTENGTLDGKRLCQIPGGALTSDMTLANGDELIYALNGTVVVGADLGPDPASPLAGGNSVTLTIDPGVTVVAEGNDDYLIVARGSQLVANGTASAPVVFTAKGVVDGSVTATDSLKGVWGGLVINGRAPINACIDASATGGTVGCEKSGEGASGLFGGATADDNSGRLRYTRVQYAGVRLTNEDELNGIAFQGVGSGTDVSYVQVANNLDDGIEWFGGTVSASNIVVTGVGDDSIDWTDGWQGSLQYAIAYPGVAGTDGGMSGDPRGIEADNRDGANDKTPFSAPDLSNITLINSGDPATQQGVLLRRGTQGTLANSIVADWSTGLDVDSAQTFTNFTNGDLVIASLFLDNSANFATDGDNPADASLGVPAFVAGDNIVTGTKSLSGFSFVSGATGVVPGTAEAGVPVYDVTGIGNLVPTTYVGAVEDANDDWFLGWTVDLSGNATSN</sequence>
<dbReference type="SUPFAM" id="SSF101447">
    <property type="entry name" value="Formin homology 2 domain (FH2 domain)"/>
    <property type="match status" value="1"/>
</dbReference>
<keyword evidence="4" id="KW-1185">Reference proteome</keyword>
<dbReference type="PROSITE" id="PS51257">
    <property type="entry name" value="PROKAR_LIPOPROTEIN"/>
    <property type="match status" value="1"/>
</dbReference>
<accession>A0A399RCH6</accession>
<evidence type="ECO:0000256" key="1">
    <source>
        <dbReference type="SAM" id="MobiDB-lite"/>
    </source>
</evidence>
<comment type="caution">
    <text evidence="3">The sequence shown here is derived from an EMBL/GenBank/DDBJ whole genome shotgun (WGS) entry which is preliminary data.</text>
</comment>
<feature type="signal peptide" evidence="2">
    <location>
        <begin position="1"/>
        <end position="21"/>
    </location>
</feature>
<dbReference type="PANTHER" id="PTHR41339">
    <property type="entry name" value="LIPL48"/>
    <property type="match status" value="1"/>
</dbReference>
<feature type="compositionally biased region" description="Pro residues" evidence="1">
    <location>
        <begin position="37"/>
        <end position="51"/>
    </location>
</feature>
<dbReference type="RefSeq" id="WP_119376829.1">
    <property type="nucleotide sequence ID" value="NZ_QWFX01000013.1"/>
</dbReference>
<name>A0A399RCH6_9PROT</name>
<evidence type="ECO:0000313" key="4">
    <source>
        <dbReference type="Proteomes" id="UP000266385"/>
    </source>
</evidence>
<evidence type="ECO:0000313" key="3">
    <source>
        <dbReference type="EMBL" id="RIJ28294.1"/>
    </source>
</evidence>
<evidence type="ECO:0008006" key="5">
    <source>
        <dbReference type="Google" id="ProtNLM"/>
    </source>
</evidence>
<organism evidence="3 4">
    <name type="scientific">Henriciella mobilis</name>
    <dbReference type="NCBI Taxonomy" id="2305467"/>
    <lineage>
        <taxon>Bacteria</taxon>
        <taxon>Pseudomonadati</taxon>
        <taxon>Pseudomonadota</taxon>
        <taxon>Alphaproteobacteria</taxon>
        <taxon>Hyphomonadales</taxon>
        <taxon>Hyphomonadaceae</taxon>
        <taxon>Henriciella</taxon>
    </lineage>
</organism>
<gene>
    <name evidence="3" type="ORF">D1223_12920</name>
</gene>
<evidence type="ECO:0000256" key="2">
    <source>
        <dbReference type="SAM" id="SignalP"/>
    </source>
</evidence>
<dbReference type="OrthoDB" id="237393at2"/>
<proteinExistence type="predicted"/>
<feature type="region of interest" description="Disordered" evidence="1">
    <location>
        <begin position="330"/>
        <end position="356"/>
    </location>
</feature>
<dbReference type="AlphaFoldDB" id="A0A399RCH6"/>